<protein>
    <submittedName>
        <fullName evidence="3">PilZ domain-containing protein</fullName>
    </submittedName>
</protein>
<organism evidence="3 4">
    <name type="scientific">Roseospira marina</name>
    <dbReference type="NCBI Taxonomy" id="140057"/>
    <lineage>
        <taxon>Bacteria</taxon>
        <taxon>Pseudomonadati</taxon>
        <taxon>Pseudomonadota</taxon>
        <taxon>Alphaproteobacteria</taxon>
        <taxon>Rhodospirillales</taxon>
        <taxon>Rhodospirillaceae</taxon>
        <taxon>Roseospira</taxon>
    </lineage>
</organism>
<sequence length="124" mass="14041">MQDDGGPGASRSRMDRRGLPRWQLEETATLIFSTQYDVRCPLRDISGSGFAADTALRTRVGDDAIVYVRSLGRFRAEVVRVASDHVGLRFLIEDERQIVLLERLEQRVFDQAARDGGVRDPVRH</sequence>
<dbReference type="InterPro" id="IPR009875">
    <property type="entry name" value="PilZ_domain"/>
</dbReference>
<dbReference type="AlphaFoldDB" id="A0A5M6IBC7"/>
<comment type="caution">
    <text evidence="3">The sequence shown here is derived from an EMBL/GenBank/DDBJ whole genome shotgun (WGS) entry which is preliminary data.</text>
</comment>
<reference evidence="3 4" key="1">
    <citation type="submission" date="2019-09" db="EMBL/GenBank/DDBJ databases">
        <title>Genome sequence of Roseospira marina, one of the more divergent members of the non-sulfur purple photosynthetic bacterial family, the Rhodospirillaceae.</title>
        <authorList>
            <person name="Meyer T."/>
            <person name="Kyndt J."/>
        </authorList>
    </citation>
    <scope>NUCLEOTIDE SEQUENCE [LARGE SCALE GENOMIC DNA]</scope>
    <source>
        <strain evidence="3 4">DSM 15113</strain>
    </source>
</reference>
<dbReference type="GO" id="GO:0035438">
    <property type="term" value="F:cyclic-di-GMP binding"/>
    <property type="evidence" value="ECO:0007669"/>
    <property type="project" value="InterPro"/>
</dbReference>
<feature type="domain" description="PilZ" evidence="2">
    <location>
        <begin position="17"/>
        <end position="104"/>
    </location>
</feature>
<evidence type="ECO:0000313" key="3">
    <source>
        <dbReference type="EMBL" id="KAA5605045.1"/>
    </source>
</evidence>
<dbReference type="OrthoDB" id="7364279at2"/>
<dbReference type="Pfam" id="PF07238">
    <property type="entry name" value="PilZ"/>
    <property type="match status" value="1"/>
</dbReference>
<evidence type="ECO:0000256" key="1">
    <source>
        <dbReference type="SAM" id="MobiDB-lite"/>
    </source>
</evidence>
<feature type="region of interest" description="Disordered" evidence="1">
    <location>
        <begin position="1"/>
        <end position="20"/>
    </location>
</feature>
<dbReference type="Gene3D" id="2.40.10.220">
    <property type="entry name" value="predicted glycosyltransferase like domains"/>
    <property type="match status" value="1"/>
</dbReference>
<dbReference type="RefSeq" id="WP_150062957.1">
    <property type="nucleotide sequence ID" value="NZ_JACHII010000010.1"/>
</dbReference>
<proteinExistence type="predicted"/>
<dbReference type="EMBL" id="VWPJ01000012">
    <property type="protein sequence ID" value="KAA5605045.1"/>
    <property type="molecule type" value="Genomic_DNA"/>
</dbReference>
<evidence type="ECO:0000259" key="2">
    <source>
        <dbReference type="Pfam" id="PF07238"/>
    </source>
</evidence>
<name>A0A5M6IBC7_9PROT</name>
<accession>A0A5M6IBC7</accession>
<keyword evidence="4" id="KW-1185">Reference proteome</keyword>
<dbReference type="Proteomes" id="UP000324065">
    <property type="component" value="Unassembled WGS sequence"/>
</dbReference>
<evidence type="ECO:0000313" key="4">
    <source>
        <dbReference type="Proteomes" id="UP000324065"/>
    </source>
</evidence>
<dbReference type="SUPFAM" id="SSF141371">
    <property type="entry name" value="PilZ domain-like"/>
    <property type="match status" value="1"/>
</dbReference>
<gene>
    <name evidence="3" type="ORF">F1188_13505</name>
</gene>